<comment type="caution">
    <text evidence="12">The sequence shown here is derived from an EMBL/GenBank/DDBJ whole genome shotgun (WGS) entry which is preliminary data.</text>
</comment>
<gene>
    <name evidence="12" type="primary">tmoS_3</name>
    <name evidence="12" type="ORF">CLMAG_43870</name>
</gene>
<dbReference type="Pfam" id="PF02518">
    <property type="entry name" value="HATPase_c"/>
    <property type="match status" value="1"/>
</dbReference>
<dbReference type="InterPro" id="IPR036097">
    <property type="entry name" value="HisK_dim/P_sf"/>
</dbReference>
<dbReference type="PATRIC" id="fig|1121326.3.peg.4452"/>
<feature type="transmembrane region" description="Helical" evidence="10">
    <location>
        <begin position="12"/>
        <end position="34"/>
    </location>
</feature>
<protein>
    <recommendedName>
        <fullName evidence="2">histidine kinase</fullName>
        <ecNumber evidence="2">2.7.13.3</ecNumber>
    </recommendedName>
</protein>
<dbReference type="CDD" id="cd00082">
    <property type="entry name" value="HisKA"/>
    <property type="match status" value="1"/>
</dbReference>
<keyword evidence="8" id="KW-0902">Two-component regulatory system</keyword>
<dbReference type="Gene3D" id="3.30.450.20">
    <property type="entry name" value="PAS domain"/>
    <property type="match status" value="1"/>
</dbReference>
<feature type="transmembrane region" description="Helical" evidence="10">
    <location>
        <begin position="163"/>
        <end position="180"/>
    </location>
</feature>
<evidence type="ECO:0000313" key="13">
    <source>
        <dbReference type="Proteomes" id="UP000076603"/>
    </source>
</evidence>
<evidence type="ECO:0000256" key="2">
    <source>
        <dbReference type="ARBA" id="ARBA00012438"/>
    </source>
</evidence>
<keyword evidence="10" id="KW-0812">Transmembrane</keyword>
<keyword evidence="10" id="KW-1133">Transmembrane helix</keyword>
<evidence type="ECO:0000256" key="10">
    <source>
        <dbReference type="SAM" id="Phobius"/>
    </source>
</evidence>
<accession>A0A161WFZ3</accession>
<dbReference type="InterPro" id="IPR005467">
    <property type="entry name" value="His_kinase_dom"/>
</dbReference>
<keyword evidence="13" id="KW-1185">Reference proteome</keyword>
<dbReference type="SUPFAM" id="SSF55785">
    <property type="entry name" value="PYP-like sensor domain (PAS domain)"/>
    <property type="match status" value="1"/>
</dbReference>
<evidence type="ECO:0000256" key="4">
    <source>
        <dbReference type="ARBA" id="ARBA00022679"/>
    </source>
</evidence>
<evidence type="ECO:0000256" key="3">
    <source>
        <dbReference type="ARBA" id="ARBA00022553"/>
    </source>
</evidence>
<evidence type="ECO:0000259" key="11">
    <source>
        <dbReference type="PROSITE" id="PS50109"/>
    </source>
</evidence>
<dbReference type="GO" id="GO:0000155">
    <property type="term" value="F:phosphorelay sensor kinase activity"/>
    <property type="evidence" value="ECO:0007669"/>
    <property type="project" value="InterPro"/>
</dbReference>
<keyword evidence="6 12" id="KW-0418">Kinase</keyword>
<feature type="transmembrane region" description="Helical" evidence="10">
    <location>
        <begin position="85"/>
        <end position="104"/>
    </location>
</feature>
<dbReference type="AlphaFoldDB" id="A0A161WFZ3"/>
<evidence type="ECO:0000256" key="1">
    <source>
        <dbReference type="ARBA" id="ARBA00000085"/>
    </source>
</evidence>
<comment type="catalytic activity">
    <reaction evidence="1">
        <text>ATP + protein L-histidine = ADP + protein N-phospho-L-histidine.</text>
        <dbReference type="EC" id="2.7.13.3"/>
    </reaction>
</comment>
<dbReference type="Pfam" id="PF00512">
    <property type="entry name" value="HisKA"/>
    <property type="match status" value="1"/>
</dbReference>
<dbReference type="InterPro" id="IPR004358">
    <property type="entry name" value="Sig_transdc_His_kin-like_C"/>
</dbReference>
<feature type="domain" description="Histidine kinase" evidence="11">
    <location>
        <begin position="366"/>
        <end position="588"/>
    </location>
</feature>
<dbReference type="RefSeq" id="WP_066626940.1">
    <property type="nucleotide sequence ID" value="NZ_FQXL01000011.1"/>
</dbReference>
<proteinExistence type="predicted"/>
<dbReference type="SMART" id="SM00387">
    <property type="entry name" value="HATPase_c"/>
    <property type="match status" value="1"/>
</dbReference>
<dbReference type="InterPro" id="IPR003594">
    <property type="entry name" value="HATPase_dom"/>
</dbReference>
<keyword evidence="4 12" id="KW-0808">Transferase</keyword>
<dbReference type="InterPro" id="IPR003661">
    <property type="entry name" value="HisK_dim/P_dom"/>
</dbReference>
<keyword evidence="10" id="KW-0472">Membrane</keyword>
<dbReference type="PRINTS" id="PR00344">
    <property type="entry name" value="BCTRLSENSOR"/>
</dbReference>
<dbReference type="PANTHER" id="PTHR43547">
    <property type="entry name" value="TWO-COMPONENT HISTIDINE KINASE"/>
    <property type="match status" value="1"/>
</dbReference>
<dbReference type="FunFam" id="3.30.565.10:FF:000037">
    <property type="entry name" value="Hybrid sensor histidine kinase/response regulator"/>
    <property type="match status" value="1"/>
</dbReference>
<organism evidence="12 13">
    <name type="scientific">Clostridium magnum DSM 2767</name>
    <dbReference type="NCBI Taxonomy" id="1121326"/>
    <lineage>
        <taxon>Bacteria</taxon>
        <taxon>Bacillati</taxon>
        <taxon>Bacillota</taxon>
        <taxon>Clostridia</taxon>
        <taxon>Eubacteriales</taxon>
        <taxon>Clostridiaceae</taxon>
        <taxon>Clostridium</taxon>
    </lineage>
</organism>
<feature type="coiled-coil region" evidence="9">
    <location>
        <begin position="187"/>
        <end position="214"/>
    </location>
</feature>
<dbReference type="Proteomes" id="UP000076603">
    <property type="component" value="Unassembled WGS sequence"/>
</dbReference>
<dbReference type="PANTHER" id="PTHR43547:SF2">
    <property type="entry name" value="HYBRID SIGNAL TRANSDUCTION HISTIDINE KINASE C"/>
    <property type="match status" value="1"/>
</dbReference>
<evidence type="ECO:0000313" key="12">
    <source>
        <dbReference type="EMBL" id="KZL90615.1"/>
    </source>
</evidence>
<dbReference type="SUPFAM" id="SSF55874">
    <property type="entry name" value="ATPase domain of HSP90 chaperone/DNA topoisomerase II/histidine kinase"/>
    <property type="match status" value="1"/>
</dbReference>
<dbReference type="OrthoDB" id="9813394at2"/>
<evidence type="ECO:0000256" key="7">
    <source>
        <dbReference type="ARBA" id="ARBA00022840"/>
    </source>
</evidence>
<evidence type="ECO:0000256" key="8">
    <source>
        <dbReference type="ARBA" id="ARBA00023012"/>
    </source>
</evidence>
<dbReference type="Gene3D" id="1.10.287.130">
    <property type="match status" value="1"/>
</dbReference>
<reference evidence="12 13" key="1">
    <citation type="submission" date="2016-04" db="EMBL/GenBank/DDBJ databases">
        <title>Genome sequence of Clostridium magnum DSM 2767.</title>
        <authorList>
            <person name="Poehlein A."/>
            <person name="Uhlig R."/>
            <person name="Fischer R."/>
            <person name="Bahl H."/>
            <person name="Daniel R."/>
        </authorList>
    </citation>
    <scope>NUCLEOTIDE SEQUENCE [LARGE SCALE GENOMIC DNA]</scope>
    <source>
        <strain evidence="12 13">DSM 2767</strain>
    </source>
</reference>
<dbReference type="PROSITE" id="PS50109">
    <property type="entry name" value="HIS_KIN"/>
    <property type="match status" value="1"/>
</dbReference>
<feature type="transmembrane region" description="Helical" evidence="10">
    <location>
        <begin position="134"/>
        <end position="151"/>
    </location>
</feature>
<keyword evidence="3" id="KW-0597">Phosphoprotein</keyword>
<sequence length="619" mass="71293">MRYVTNDSEKDIFVILSIMKISIIMFIIIIYASGQNYREMLKTQNFGQISLGSWALLFCFLTLIFATWIIINLKLKVSVNFKSSWLIENTFFILIISLPIYLFNAYDDEYKYLFLLLIISSVIKYGLRYGILTSLFSSIFVLGADLLYAPMVNGINVHFEKDLIMVGIFIFVAWVLGFYVELENESKKKKDNQLQLLNTELEEKRTERHIIEETLLKNKVCFDILFENSQNAILVHSHGKIMYGNRSAARLLGYEDSLELNDESIYKHCLQKDIMTTSEKYLNIINKRLSKVVYEASILNCKGETIQVRDTSSFFMYDGRASVLTFLLDITSEKQIETLKHDVEKNLRLLNESREFNTLITEFFTNISHEFKTPVNVISVAIQTMGVLLENLNVGNIEKCKSYLKIMKQNCYRMTRLINNLMDITKVDSGFIKINKSNDNIVSAIEDITQSVASYIKSKNIELIFDTNVEEKIMAFDHDKIERVILNLLSNAFKYTNSNGHIYVNVEDRRESVIISVKDDGQGIPKNMLKVIFERLGQANRSLSRQCEGTGIGLYLVKSFIEIHGGKISVVSEEGKGSEFKIELPAELVSDENYKDRTLYETDVERINIEFSDVYSISI</sequence>
<keyword evidence="7" id="KW-0067">ATP-binding</keyword>
<dbReference type="Gene3D" id="3.30.565.10">
    <property type="entry name" value="Histidine kinase-like ATPase, C-terminal domain"/>
    <property type="match status" value="1"/>
</dbReference>
<dbReference type="InterPro" id="IPR036890">
    <property type="entry name" value="HATPase_C_sf"/>
</dbReference>
<dbReference type="Pfam" id="PF13188">
    <property type="entry name" value="PAS_8"/>
    <property type="match status" value="1"/>
</dbReference>
<keyword evidence="5" id="KW-0547">Nucleotide-binding</keyword>
<dbReference type="STRING" id="1121326.CLMAG_43870"/>
<evidence type="ECO:0000256" key="6">
    <source>
        <dbReference type="ARBA" id="ARBA00022777"/>
    </source>
</evidence>
<dbReference type="EMBL" id="LWAE01000005">
    <property type="protein sequence ID" value="KZL90615.1"/>
    <property type="molecule type" value="Genomic_DNA"/>
</dbReference>
<dbReference type="NCBIfam" id="TIGR00229">
    <property type="entry name" value="sensory_box"/>
    <property type="match status" value="1"/>
</dbReference>
<dbReference type="InterPro" id="IPR035965">
    <property type="entry name" value="PAS-like_dom_sf"/>
</dbReference>
<dbReference type="GO" id="GO:0005524">
    <property type="term" value="F:ATP binding"/>
    <property type="evidence" value="ECO:0007669"/>
    <property type="project" value="UniProtKB-KW"/>
</dbReference>
<keyword evidence="9" id="KW-0175">Coiled coil</keyword>
<dbReference type="InterPro" id="IPR000014">
    <property type="entry name" value="PAS"/>
</dbReference>
<name>A0A161WFZ3_9CLOT</name>
<evidence type="ECO:0000256" key="5">
    <source>
        <dbReference type="ARBA" id="ARBA00022741"/>
    </source>
</evidence>
<dbReference type="EC" id="2.7.13.3" evidence="2"/>
<dbReference type="SMART" id="SM00388">
    <property type="entry name" value="HisKA"/>
    <property type="match status" value="1"/>
</dbReference>
<feature type="transmembrane region" description="Helical" evidence="10">
    <location>
        <begin position="54"/>
        <end position="73"/>
    </location>
</feature>
<evidence type="ECO:0000256" key="9">
    <source>
        <dbReference type="SAM" id="Coils"/>
    </source>
</evidence>
<dbReference type="SUPFAM" id="SSF47384">
    <property type="entry name" value="Homodimeric domain of signal transducing histidine kinase"/>
    <property type="match status" value="1"/>
</dbReference>